<feature type="domain" description="ER-bound oxygenase mpaB/mpaB'/Rubber oxygenase catalytic" evidence="1">
    <location>
        <begin position="101"/>
        <end position="328"/>
    </location>
</feature>
<dbReference type="AlphaFoldDB" id="A0A6G1FZW7"/>
<evidence type="ECO:0000313" key="2">
    <source>
        <dbReference type="EMBL" id="KAF1811221.1"/>
    </source>
</evidence>
<reference evidence="4" key="2">
    <citation type="submission" date="2020-04" db="EMBL/GenBank/DDBJ databases">
        <authorList>
            <consortium name="NCBI Genome Project"/>
        </authorList>
    </citation>
    <scope>NUCLEOTIDE SEQUENCE</scope>
    <source>
        <strain evidence="4">CBS 781.70</strain>
    </source>
</reference>
<gene>
    <name evidence="2 4" type="ORF">P152DRAFT_459625</name>
</gene>
<evidence type="ECO:0000313" key="4">
    <source>
        <dbReference type="RefSeq" id="XP_033532852.1"/>
    </source>
</evidence>
<dbReference type="PANTHER" id="PTHR37539">
    <property type="entry name" value="SECRETED PROTEIN-RELATED"/>
    <property type="match status" value="1"/>
</dbReference>
<evidence type="ECO:0000259" key="1">
    <source>
        <dbReference type="Pfam" id="PF09995"/>
    </source>
</evidence>
<dbReference type="RefSeq" id="XP_033532852.1">
    <property type="nucleotide sequence ID" value="XM_033679721.1"/>
</dbReference>
<reference evidence="2 4" key="1">
    <citation type="submission" date="2020-01" db="EMBL/GenBank/DDBJ databases">
        <authorList>
            <consortium name="DOE Joint Genome Institute"/>
            <person name="Haridas S."/>
            <person name="Albert R."/>
            <person name="Binder M."/>
            <person name="Bloem J."/>
            <person name="Labutti K."/>
            <person name="Salamov A."/>
            <person name="Andreopoulos B."/>
            <person name="Baker S.E."/>
            <person name="Barry K."/>
            <person name="Bills G."/>
            <person name="Bluhm B.H."/>
            <person name="Cannon C."/>
            <person name="Castanera R."/>
            <person name="Culley D.E."/>
            <person name="Daum C."/>
            <person name="Ezra D."/>
            <person name="Gonzalez J.B."/>
            <person name="Henrissat B."/>
            <person name="Kuo A."/>
            <person name="Liang C."/>
            <person name="Lipzen A."/>
            <person name="Lutzoni F."/>
            <person name="Magnuson J."/>
            <person name="Mondo S."/>
            <person name="Nolan M."/>
            <person name="Ohm R."/>
            <person name="Pangilinan J."/>
            <person name="Park H.-J."/>
            <person name="Ramirez L."/>
            <person name="Alfaro M."/>
            <person name="Sun H."/>
            <person name="Tritt A."/>
            <person name="Yoshinaga Y."/>
            <person name="Zwiers L.-H."/>
            <person name="Turgeon B.G."/>
            <person name="Goodwin S.B."/>
            <person name="Spatafora J.W."/>
            <person name="Crous P.W."/>
            <person name="Grigoriev I.V."/>
        </authorList>
    </citation>
    <scope>NUCLEOTIDE SEQUENCE</scope>
    <source>
        <strain evidence="2 4">CBS 781.70</strain>
    </source>
</reference>
<accession>A0A6G1FZW7</accession>
<dbReference type="InterPro" id="IPR018713">
    <property type="entry name" value="MPAB/Lcp_cat_dom"/>
</dbReference>
<dbReference type="Pfam" id="PF09995">
    <property type="entry name" value="MPAB_Lcp_cat"/>
    <property type="match status" value="1"/>
</dbReference>
<dbReference type="InterPro" id="IPR037473">
    <property type="entry name" value="Lcp-like"/>
</dbReference>
<keyword evidence="3" id="KW-1185">Reference proteome</keyword>
<evidence type="ECO:0000313" key="3">
    <source>
        <dbReference type="Proteomes" id="UP000504638"/>
    </source>
</evidence>
<dbReference type="GO" id="GO:0016491">
    <property type="term" value="F:oxidoreductase activity"/>
    <property type="evidence" value="ECO:0007669"/>
    <property type="project" value="InterPro"/>
</dbReference>
<proteinExistence type="predicted"/>
<dbReference type="Proteomes" id="UP000504638">
    <property type="component" value="Unplaced"/>
</dbReference>
<organism evidence="2">
    <name type="scientific">Eremomyces bilateralis CBS 781.70</name>
    <dbReference type="NCBI Taxonomy" id="1392243"/>
    <lineage>
        <taxon>Eukaryota</taxon>
        <taxon>Fungi</taxon>
        <taxon>Dikarya</taxon>
        <taxon>Ascomycota</taxon>
        <taxon>Pezizomycotina</taxon>
        <taxon>Dothideomycetes</taxon>
        <taxon>Dothideomycetes incertae sedis</taxon>
        <taxon>Eremomycetales</taxon>
        <taxon>Eremomycetaceae</taxon>
        <taxon>Eremomyces</taxon>
    </lineage>
</organism>
<dbReference type="PANTHER" id="PTHR37539:SF1">
    <property type="entry name" value="ER-BOUND OXYGENASE MPAB_MPAB'_RUBBER OXYGENASE CATALYTIC DOMAIN-CONTAINING PROTEIN"/>
    <property type="match status" value="1"/>
</dbReference>
<sequence length="441" mass="50348">MEFNGVVRAWGHSFIWTEEHWTSERMAPLKVSYDELAHDCYTILKDIKDPKAPAGKRDMYALLRDNADTHPRLKEMWEEINTVPDWVDWDQIQRGQDVFYRYLGANLVGLTFQSLLGGMGAARVVETLARTGGFSTKVARHRLLETTQHILQSTQSLDAIQPGGVGFASSVRVRLLHSAVRERIMKMAAQRPDYFDLENWGVPINDIDQAGTIGTFCSTLVFVSLPRQGIYPSDQESKDYIALWRYIGYILGAPTDFFETPSKARAIMESLLLYEVQPSDMSKVMANNIIKCLQDQPPTYSSGDMLTVSARWMNGRELSDQLGLANPSYYYWALMAGQCLFFMALDYSHRMIPWLDRRKIQASRDFMQQALIEGKDGLKGEKSLFQFRYIPEYSTVTELGKEESTKRHGSAEWRNLQTLLAAGAFMFFTAYSVHRVAKLVF</sequence>
<dbReference type="EMBL" id="ML975162">
    <property type="protein sequence ID" value="KAF1811221.1"/>
    <property type="molecule type" value="Genomic_DNA"/>
</dbReference>
<dbReference type="GeneID" id="54420291"/>
<name>A0A6G1FZW7_9PEZI</name>
<protein>
    <recommendedName>
        <fullName evidence="1">ER-bound oxygenase mpaB/mpaB'/Rubber oxygenase catalytic domain-containing protein</fullName>
    </recommendedName>
</protein>
<dbReference type="OrthoDB" id="6361347at2759"/>
<reference evidence="4" key="3">
    <citation type="submission" date="2025-04" db="UniProtKB">
        <authorList>
            <consortium name="RefSeq"/>
        </authorList>
    </citation>
    <scope>IDENTIFICATION</scope>
    <source>
        <strain evidence="4">CBS 781.70</strain>
    </source>
</reference>